<dbReference type="PIRSF" id="PIRSF005572">
    <property type="entry name" value="NifS"/>
    <property type="match status" value="1"/>
</dbReference>
<dbReference type="AlphaFoldDB" id="A0A4R6XR80"/>
<dbReference type="InterPro" id="IPR015421">
    <property type="entry name" value="PyrdxlP-dep_Trfase_major"/>
</dbReference>
<dbReference type="Proteomes" id="UP000295724">
    <property type="component" value="Unassembled WGS sequence"/>
</dbReference>
<comment type="catalytic activity">
    <reaction evidence="6 8">
        <text>(sulfur carrier)-H + L-cysteine = (sulfur carrier)-SH + L-alanine</text>
        <dbReference type="Rhea" id="RHEA:43892"/>
        <dbReference type="Rhea" id="RHEA-COMP:14737"/>
        <dbReference type="Rhea" id="RHEA-COMP:14739"/>
        <dbReference type="ChEBI" id="CHEBI:29917"/>
        <dbReference type="ChEBI" id="CHEBI:35235"/>
        <dbReference type="ChEBI" id="CHEBI:57972"/>
        <dbReference type="ChEBI" id="CHEBI:64428"/>
        <dbReference type="EC" id="2.8.1.7"/>
    </reaction>
</comment>
<dbReference type="InterPro" id="IPR015422">
    <property type="entry name" value="PyrdxlP-dep_Trfase_small"/>
</dbReference>
<dbReference type="InterPro" id="IPR010970">
    <property type="entry name" value="Cys_dSase_SufS"/>
</dbReference>
<dbReference type="EC" id="2.8.1.7" evidence="8"/>
<dbReference type="GO" id="GO:0006534">
    <property type="term" value="P:cysteine metabolic process"/>
    <property type="evidence" value="ECO:0007669"/>
    <property type="project" value="UniProtKB-UniRule"/>
</dbReference>
<dbReference type="InterPro" id="IPR020578">
    <property type="entry name" value="Aminotrans_V_PyrdxlP_BS"/>
</dbReference>
<dbReference type="NCBIfam" id="TIGR01979">
    <property type="entry name" value="sufS"/>
    <property type="match status" value="1"/>
</dbReference>
<dbReference type="CDD" id="cd06453">
    <property type="entry name" value="SufS_like"/>
    <property type="match status" value="1"/>
</dbReference>
<comment type="caution">
    <text evidence="10">The sequence shown here is derived from an EMBL/GenBank/DDBJ whole genome shotgun (WGS) entry which is preliminary data.</text>
</comment>
<dbReference type="GO" id="GO:0030170">
    <property type="term" value="F:pyridoxal phosphate binding"/>
    <property type="evidence" value="ECO:0007669"/>
    <property type="project" value="UniProtKB-UniRule"/>
</dbReference>
<proteinExistence type="inferred from homology"/>
<dbReference type="PANTHER" id="PTHR43586">
    <property type="entry name" value="CYSTEINE DESULFURASE"/>
    <property type="match status" value="1"/>
</dbReference>
<keyword evidence="10" id="KW-0456">Lyase</keyword>
<dbReference type="PANTHER" id="PTHR43586:SF8">
    <property type="entry name" value="CYSTEINE DESULFURASE 1, CHLOROPLASTIC"/>
    <property type="match status" value="1"/>
</dbReference>
<keyword evidence="11" id="KW-1185">Reference proteome</keyword>
<dbReference type="GO" id="GO:0016829">
    <property type="term" value="F:lyase activity"/>
    <property type="evidence" value="ECO:0007669"/>
    <property type="project" value="UniProtKB-KW"/>
</dbReference>
<dbReference type="InterPro" id="IPR015424">
    <property type="entry name" value="PyrdxlP-dep_Trfase"/>
</dbReference>
<dbReference type="Gene3D" id="3.40.640.10">
    <property type="entry name" value="Type I PLP-dependent aspartate aminotransferase-like (Major domain)"/>
    <property type="match status" value="1"/>
</dbReference>
<dbReference type="InterPro" id="IPR000192">
    <property type="entry name" value="Aminotrans_V_dom"/>
</dbReference>
<dbReference type="Pfam" id="PF00266">
    <property type="entry name" value="Aminotran_5"/>
    <property type="match status" value="1"/>
</dbReference>
<comment type="function">
    <text evidence="2 8">Catalyzes the removal of elemental sulfur and selenium atoms from L-cysteine, L-cystine, L-selenocysteine, and L-selenocystine to produce L-alanine.</text>
</comment>
<evidence type="ECO:0000256" key="2">
    <source>
        <dbReference type="ARBA" id="ARBA00002824"/>
    </source>
</evidence>
<comment type="cofactor">
    <cofactor evidence="1 7">
        <name>pyridoxal 5'-phosphate</name>
        <dbReference type="ChEBI" id="CHEBI:597326"/>
    </cofactor>
</comment>
<evidence type="ECO:0000256" key="8">
    <source>
        <dbReference type="RuleBase" id="RU004506"/>
    </source>
</evidence>
<dbReference type="SUPFAM" id="SSF53383">
    <property type="entry name" value="PLP-dependent transferases"/>
    <property type="match status" value="1"/>
</dbReference>
<dbReference type="EMBL" id="SNZB01000002">
    <property type="protein sequence ID" value="TDR22385.1"/>
    <property type="molecule type" value="Genomic_DNA"/>
</dbReference>
<evidence type="ECO:0000256" key="6">
    <source>
        <dbReference type="ARBA" id="ARBA00050776"/>
    </source>
</evidence>
<dbReference type="RefSeq" id="WP_099019034.1">
    <property type="nucleotide sequence ID" value="NZ_NIHB01000002.1"/>
</dbReference>
<evidence type="ECO:0000256" key="4">
    <source>
        <dbReference type="ARBA" id="ARBA00022679"/>
    </source>
</evidence>
<dbReference type="GO" id="GO:0031071">
    <property type="term" value="F:cysteine desulfurase activity"/>
    <property type="evidence" value="ECO:0007669"/>
    <property type="project" value="UniProtKB-UniRule"/>
</dbReference>
<name>A0A4R6XR80_9GAMM</name>
<sequence>MLREQFPGLQVKVHGKPLVYLDNAATAQRPQVVLDAINNYYLYNNANIHRGVHSLSESATELYEQARESLAKLINAPSAKDLVFVRGCTEGVNLVAQTFVRNRVKAGDEILISHLEHHSNIVPWQILCEQTGAILKVIPMNDQGELVLDDLDQLLNEKTKFMSVVHVSNALGTINPVKTMIQAAHDKGVPVLVDGAQAMPHIKVDVQDLDCDFYTVSGHKMYGPTGSGVLYGKAEHLNAMPPYHGGGEMISKVTFESSIYNAVPAKFEAGTPNIAGGIGLGAAAEFMLSVGLDKIAQRDQALRVYAEQALLKVPGLRLIGTAQNKSPVFSFVIEGIHAHDIGTIIDHHGVAIRTGHHCTMPIFQYFGLAGSCRASFAFYNTEKEADVLVESLLKAKAMFE</sequence>
<evidence type="ECO:0000256" key="3">
    <source>
        <dbReference type="ARBA" id="ARBA00010447"/>
    </source>
</evidence>
<accession>A0A4R6XR80</accession>
<feature type="domain" description="Aminotransferase class V" evidence="9">
    <location>
        <begin position="19"/>
        <end position="388"/>
    </location>
</feature>
<keyword evidence="5 8" id="KW-0663">Pyridoxal phosphate</keyword>
<evidence type="ECO:0000313" key="10">
    <source>
        <dbReference type="EMBL" id="TDR22385.1"/>
    </source>
</evidence>
<protein>
    <recommendedName>
        <fullName evidence="8">Cysteine desulfurase</fullName>
        <ecNumber evidence="8">2.8.1.7</ecNumber>
    </recommendedName>
</protein>
<evidence type="ECO:0000256" key="7">
    <source>
        <dbReference type="RuleBase" id="RU004504"/>
    </source>
</evidence>
<evidence type="ECO:0000259" key="9">
    <source>
        <dbReference type="Pfam" id="PF00266"/>
    </source>
</evidence>
<reference evidence="10 11" key="1">
    <citation type="submission" date="2019-03" db="EMBL/GenBank/DDBJ databases">
        <title>Genomic Encyclopedia of Type Strains, Phase IV (KMG-IV): sequencing the most valuable type-strain genomes for metagenomic binning, comparative biology and taxonomic classification.</title>
        <authorList>
            <person name="Goeker M."/>
        </authorList>
    </citation>
    <scope>NUCLEOTIDE SEQUENCE [LARGE SCALE GENOMIC DNA]</scope>
    <source>
        <strain evidence="10 11">DSM 25488</strain>
    </source>
</reference>
<dbReference type="InterPro" id="IPR016454">
    <property type="entry name" value="Cysteine_dSase"/>
</dbReference>
<dbReference type="OrthoDB" id="9808002at2"/>
<gene>
    <name evidence="10" type="ORF">C8D91_0873</name>
</gene>
<dbReference type="PROSITE" id="PS00595">
    <property type="entry name" value="AA_TRANSFER_CLASS_5"/>
    <property type="match status" value="1"/>
</dbReference>
<evidence type="ECO:0000313" key="11">
    <source>
        <dbReference type="Proteomes" id="UP000295724"/>
    </source>
</evidence>
<keyword evidence="4 8" id="KW-0808">Transferase</keyword>
<organism evidence="10 11">
    <name type="scientific">Marinicella litoralis</name>
    <dbReference type="NCBI Taxonomy" id="644220"/>
    <lineage>
        <taxon>Bacteria</taxon>
        <taxon>Pseudomonadati</taxon>
        <taxon>Pseudomonadota</taxon>
        <taxon>Gammaproteobacteria</taxon>
        <taxon>Lysobacterales</taxon>
        <taxon>Marinicellaceae</taxon>
        <taxon>Marinicella</taxon>
    </lineage>
</organism>
<dbReference type="Gene3D" id="3.90.1150.10">
    <property type="entry name" value="Aspartate Aminotransferase, domain 1"/>
    <property type="match status" value="1"/>
</dbReference>
<evidence type="ECO:0000256" key="1">
    <source>
        <dbReference type="ARBA" id="ARBA00001933"/>
    </source>
</evidence>
<comment type="similarity">
    <text evidence="3 8">Belongs to the class-V pyridoxal-phosphate-dependent aminotransferase family. Csd subfamily.</text>
</comment>
<evidence type="ECO:0000256" key="5">
    <source>
        <dbReference type="ARBA" id="ARBA00022898"/>
    </source>
</evidence>